<reference evidence="1" key="1">
    <citation type="submission" date="2018-05" db="EMBL/GenBank/DDBJ databases">
        <authorList>
            <person name="Lanie J.A."/>
            <person name="Ng W.-L."/>
            <person name="Kazmierczak K.M."/>
            <person name="Andrzejewski T.M."/>
            <person name="Davidsen T.M."/>
            <person name="Wayne K.J."/>
            <person name="Tettelin H."/>
            <person name="Glass J.I."/>
            <person name="Rusch D."/>
            <person name="Podicherti R."/>
            <person name="Tsui H.-C.T."/>
            <person name="Winkler M.E."/>
        </authorList>
    </citation>
    <scope>NUCLEOTIDE SEQUENCE</scope>
</reference>
<organism evidence="1">
    <name type="scientific">marine metagenome</name>
    <dbReference type="NCBI Taxonomy" id="408172"/>
    <lineage>
        <taxon>unclassified sequences</taxon>
        <taxon>metagenomes</taxon>
        <taxon>ecological metagenomes</taxon>
    </lineage>
</organism>
<proteinExistence type="predicted"/>
<protein>
    <submittedName>
        <fullName evidence="1">Uncharacterized protein</fullName>
    </submittedName>
</protein>
<dbReference type="EMBL" id="UINC01175256">
    <property type="protein sequence ID" value="SVD81788.1"/>
    <property type="molecule type" value="Genomic_DNA"/>
</dbReference>
<accession>A0A382YH06</accession>
<gene>
    <name evidence="1" type="ORF">METZ01_LOCUS434642</name>
</gene>
<name>A0A382YH06_9ZZZZ</name>
<evidence type="ECO:0000313" key="1">
    <source>
        <dbReference type="EMBL" id="SVD81788.1"/>
    </source>
</evidence>
<sequence>MESVKTSLFKINIENYSGPLEVLLDLAKSQKV</sequence>
<dbReference type="AlphaFoldDB" id="A0A382YH06"/>
<feature type="non-terminal residue" evidence="1">
    <location>
        <position position="32"/>
    </location>
</feature>